<keyword evidence="2" id="KW-0645">Protease</keyword>
<keyword evidence="4" id="KW-0720">Serine protease</keyword>
<dbReference type="PANTHER" id="PTHR42987:SF8">
    <property type="entry name" value="PROTEINASE"/>
    <property type="match status" value="1"/>
</dbReference>
<dbReference type="NCBIfam" id="TIGR00706">
    <property type="entry name" value="SppA_dom"/>
    <property type="match status" value="1"/>
</dbReference>
<dbReference type="Pfam" id="PF01343">
    <property type="entry name" value="Peptidase_S49"/>
    <property type="match status" value="1"/>
</dbReference>
<dbReference type="Proteomes" id="UP001162780">
    <property type="component" value="Chromosome"/>
</dbReference>
<sequence>MENQQHSTTSHNNADGWEKEVLEKLAFSAIDEQKRARRWGIFFKFLTFAYLAVALALVVYPRFEADISAGKPHVAVVDVMGMIAEGEAASADNIIQGLREAIEDKNTSGVILNINSPGGSAVQSAYVYHEIRRQKAQHPDMPIYAVVSDMCASGGYYIASASDKIYVSPASIIGSIGVVMNGFGFSNVLEKLGVERRLLTAGEHKALLDPFSPVKERETKHMQSLLDQVHQQFISAVKQARGDRLKETPEMFSGLVWTGEEGVKLGLADGFGSIDSVARDELGTEKTLNFTPQERLIDRLAGKFGASFGHAIGTMVKSINFQ</sequence>
<evidence type="ECO:0000256" key="1">
    <source>
        <dbReference type="ARBA" id="ARBA00008683"/>
    </source>
</evidence>
<evidence type="ECO:0000313" key="8">
    <source>
        <dbReference type="Proteomes" id="UP001162780"/>
    </source>
</evidence>
<evidence type="ECO:0000259" key="6">
    <source>
        <dbReference type="Pfam" id="PF01343"/>
    </source>
</evidence>
<keyword evidence="5" id="KW-0812">Transmembrane</keyword>
<keyword evidence="3" id="KW-0378">Hydrolase</keyword>
<dbReference type="SUPFAM" id="SSF52096">
    <property type="entry name" value="ClpP/crotonase"/>
    <property type="match status" value="1"/>
</dbReference>
<dbReference type="EMBL" id="CP113517">
    <property type="protein sequence ID" value="WAR45905.1"/>
    <property type="molecule type" value="Genomic_DNA"/>
</dbReference>
<reference evidence="7" key="1">
    <citation type="submission" date="2022-11" db="EMBL/GenBank/DDBJ databases">
        <title>Methylomonas rapida sp. nov., Carotenoid-Producing Obligate Methanotrophs with High Growth Characteristics and Biotechnological Potential.</title>
        <authorList>
            <person name="Tikhonova E.N."/>
            <person name="Suleimanov R.Z."/>
            <person name="Miroshnikov K."/>
            <person name="Oshkin I.Y."/>
            <person name="Belova S.E."/>
            <person name="Danilova O.V."/>
            <person name="Ashikhmin A."/>
            <person name="Konopkin A."/>
            <person name="But S.Y."/>
            <person name="Khmelenina V.N."/>
            <person name="Kuznetsov N."/>
            <person name="Pimenov N.V."/>
            <person name="Dedysh S.N."/>
        </authorList>
    </citation>
    <scope>NUCLEOTIDE SEQUENCE</scope>
    <source>
        <strain evidence="7">MP1</strain>
    </source>
</reference>
<feature type="domain" description="Peptidase S49" evidence="6">
    <location>
        <begin position="139"/>
        <end position="279"/>
    </location>
</feature>
<feature type="transmembrane region" description="Helical" evidence="5">
    <location>
        <begin position="41"/>
        <end position="60"/>
    </location>
</feature>
<keyword evidence="8" id="KW-1185">Reference proteome</keyword>
<accession>A0ABY7GN42</accession>
<dbReference type="CDD" id="cd07023">
    <property type="entry name" value="S49_Sppa_N_C"/>
    <property type="match status" value="1"/>
</dbReference>
<gene>
    <name evidence="7" type="primary">sppA</name>
    <name evidence="7" type="ORF">NM686_005145</name>
</gene>
<dbReference type="Gene3D" id="3.90.226.10">
    <property type="entry name" value="2-enoyl-CoA Hydratase, Chain A, domain 1"/>
    <property type="match status" value="1"/>
</dbReference>
<dbReference type="InterPro" id="IPR002142">
    <property type="entry name" value="Peptidase_S49"/>
</dbReference>
<keyword evidence="5" id="KW-0472">Membrane</keyword>
<proteinExistence type="inferred from homology"/>
<keyword evidence="5" id="KW-1133">Transmembrane helix</keyword>
<dbReference type="InterPro" id="IPR004635">
    <property type="entry name" value="Pept_S49_SppA"/>
</dbReference>
<name>A0ABY7GN42_9GAMM</name>
<evidence type="ECO:0000256" key="5">
    <source>
        <dbReference type="SAM" id="Phobius"/>
    </source>
</evidence>
<protein>
    <submittedName>
        <fullName evidence="7">Signal peptide peptidase SppA</fullName>
    </submittedName>
</protein>
<evidence type="ECO:0000256" key="4">
    <source>
        <dbReference type="ARBA" id="ARBA00022825"/>
    </source>
</evidence>
<dbReference type="RefSeq" id="WP_255186812.1">
    <property type="nucleotide sequence ID" value="NZ_CP113517.1"/>
</dbReference>
<evidence type="ECO:0000256" key="3">
    <source>
        <dbReference type="ARBA" id="ARBA00022801"/>
    </source>
</evidence>
<dbReference type="PANTHER" id="PTHR42987">
    <property type="entry name" value="PEPTIDASE S49"/>
    <property type="match status" value="1"/>
</dbReference>
<dbReference type="InterPro" id="IPR029045">
    <property type="entry name" value="ClpP/crotonase-like_dom_sf"/>
</dbReference>
<evidence type="ECO:0000256" key="2">
    <source>
        <dbReference type="ARBA" id="ARBA00022670"/>
    </source>
</evidence>
<dbReference type="Gene3D" id="6.20.330.10">
    <property type="match status" value="1"/>
</dbReference>
<evidence type="ECO:0000313" key="7">
    <source>
        <dbReference type="EMBL" id="WAR45905.1"/>
    </source>
</evidence>
<organism evidence="7 8">
    <name type="scientific">Methylomonas rapida</name>
    <dbReference type="NCBI Taxonomy" id="2963939"/>
    <lineage>
        <taxon>Bacteria</taxon>
        <taxon>Pseudomonadati</taxon>
        <taxon>Pseudomonadota</taxon>
        <taxon>Gammaproteobacteria</taxon>
        <taxon>Methylococcales</taxon>
        <taxon>Methylococcaceae</taxon>
        <taxon>Methylomonas</taxon>
    </lineage>
</organism>
<dbReference type="InterPro" id="IPR047272">
    <property type="entry name" value="S49_SppA_C"/>
</dbReference>
<comment type="similarity">
    <text evidence="1">Belongs to the peptidase S49 family.</text>
</comment>